<keyword evidence="2" id="KW-0547">Nucleotide-binding</keyword>
<evidence type="ECO:0000313" key="4">
    <source>
        <dbReference type="EMBL" id="KAK4064149.1"/>
    </source>
</evidence>
<dbReference type="GO" id="GO:0016787">
    <property type="term" value="F:hydrolase activity"/>
    <property type="evidence" value="ECO:0007669"/>
    <property type="project" value="UniProtKB-KW"/>
</dbReference>
<comment type="similarity">
    <text evidence="1 2">Belongs to the 5'-nucleotidase family.</text>
</comment>
<dbReference type="PANTHER" id="PTHR11575">
    <property type="entry name" value="5'-NUCLEOTIDASE-RELATED"/>
    <property type="match status" value="1"/>
</dbReference>
<dbReference type="GeneID" id="87923956"/>
<name>A0AAE1I925_9HYPO</name>
<keyword evidence="2" id="KW-0378">Hydrolase</keyword>
<dbReference type="Gene3D" id="3.90.780.10">
    <property type="entry name" value="5'-Nucleotidase, C-terminal domain"/>
    <property type="match status" value="1"/>
</dbReference>
<dbReference type="InterPro" id="IPR008334">
    <property type="entry name" value="5'-Nucleotdase_C"/>
</dbReference>
<dbReference type="AlphaFoldDB" id="A0AAE1I925"/>
<dbReference type="GO" id="GO:0000166">
    <property type="term" value="F:nucleotide binding"/>
    <property type="evidence" value="ECO:0007669"/>
    <property type="project" value="UniProtKB-KW"/>
</dbReference>
<dbReference type="InterPro" id="IPR036907">
    <property type="entry name" value="5'-Nucleotdase_C_sf"/>
</dbReference>
<dbReference type="Pfam" id="PF02872">
    <property type="entry name" value="5_nucleotid_C"/>
    <property type="match status" value="1"/>
</dbReference>
<organism evidence="4 5">
    <name type="scientific">Trichoderma aggressivum f. europaeum</name>
    <dbReference type="NCBI Taxonomy" id="173218"/>
    <lineage>
        <taxon>Eukaryota</taxon>
        <taxon>Fungi</taxon>
        <taxon>Dikarya</taxon>
        <taxon>Ascomycota</taxon>
        <taxon>Pezizomycotina</taxon>
        <taxon>Sordariomycetes</taxon>
        <taxon>Hypocreomycetidae</taxon>
        <taxon>Hypocreales</taxon>
        <taxon>Hypocreaceae</taxon>
        <taxon>Trichoderma</taxon>
    </lineage>
</organism>
<dbReference type="PRINTS" id="PR01607">
    <property type="entry name" value="APYRASEFAMLY"/>
</dbReference>
<gene>
    <name evidence="4" type="ORF">Triagg1_9128</name>
</gene>
<dbReference type="Gene3D" id="3.60.21.10">
    <property type="match status" value="1"/>
</dbReference>
<dbReference type="PANTHER" id="PTHR11575:SF41">
    <property type="entry name" value="PUTATIVE (AFU_ORTHOLOGUE AFUA_1G01160)-RELATED"/>
    <property type="match status" value="1"/>
</dbReference>
<keyword evidence="5" id="KW-1185">Reference proteome</keyword>
<evidence type="ECO:0000259" key="3">
    <source>
        <dbReference type="Pfam" id="PF02872"/>
    </source>
</evidence>
<protein>
    <recommendedName>
        <fullName evidence="3">5'-Nucleotidase C-terminal domain-containing protein</fullName>
    </recommendedName>
</protein>
<sequence length="555" mass="61605">MVATEDLTILHFNDVYHISDATLVARFASVFTDPRHVTGEAAVPEHLLRIFSGDAFSPSLEASVLRGEHMPALLNSLNIDVACYGNHDFDFGDDRLVQLSKQTIFPWTLANAVRNPRSSGNDSLLAQAKEYVIQNVAGYRIGFFGLAGTYVILKYLYLGDWPSNCQHLPSCDILDPVTVSKCTARHLRQKERCDLVIALTHMRLAEDIAVSQATADRDEKVDLLLGGHDHNVVRRAPGDDDIDANITQQGVPPSESAVTDYEGDVRIVKSGTDWRVRQVENLKRMSNYNKIPECPRVLKIISDIHSKIEKMVQRPLLMTDVPLEGRSQVVRSQEANLGNMLADAVREFYNTDIAVVNSGAIRCDRIIQAQQNTPLRIRDVVDISPFDNAFVVKRISGRVLTEAFENSVSDAHMDGRFLQVSGLKVMADWSCREGQRVSAITYLPRDGSSQALASDRMYTVAMIDFIASGFDGYSCFRDTETLVDAEGAMTDTSLLLQIFDAAPSQQNDGGIVDSNTEGIQRAKKAVIRRWHPITKLPVIGPSTEGRIQFINRANL</sequence>
<comment type="caution">
    <text evidence="4">The sequence shown here is derived from an EMBL/GenBank/DDBJ whole genome shotgun (WGS) entry which is preliminary data.</text>
</comment>
<reference evidence="4" key="1">
    <citation type="submission" date="2023-11" db="EMBL/GenBank/DDBJ databases">
        <title>The genome sequences of three competitors of mushroom-forming fungi.</title>
        <authorList>
            <person name="Beijen E."/>
            <person name="Ohm R.A."/>
        </authorList>
    </citation>
    <scope>NUCLEOTIDE SEQUENCE</scope>
    <source>
        <strain evidence="4">CBS 100526</strain>
    </source>
</reference>
<evidence type="ECO:0000313" key="5">
    <source>
        <dbReference type="Proteomes" id="UP001273209"/>
    </source>
</evidence>
<dbReference type="InterPro" id="IPR006179">
    <property type="entry name" value="5_nucleotidase/apyrase"/>
</dbReference>
<dbReference type="GO" id="GO:0009166">
    <property type="term" value="P:nucleotide catabolic process"/>
    <property type="evidence" value="ECO:0007669"/>
    <property type="project" value="InterPro"/>
</dbReference>
<dbReference type="SUPFAM" id="SSF55816">
    <property type="entry name" value="5'-nucleotidase (syn. UDP-sugar hydrolase), C-terminal domain"/>
    <property type="match status" value="1"/>
</dbReference>
<dbReference type="RefSeq" id="XP_062751901.1">
    <property type="nucleotide sequence ID" value="XM_062904052.1"/>
</dbReference>
<dbReference type="Proteomes" id="UP001273209">
    <property type="component" value="Unassembled WGS sequence"/>
</dbReference>
<accession>A0AAE1I925</accession>
<feature type="domain" description="5'-Nucleotidase C-terminal" evidence="3">
    <location>
        <begin position="327"/>
        <end position="477"/>
    </location>
</feature>
<dbReference type="SUPFAM" id="SSF56300">
    <property type="entry name" value="Metallo-dependent phosphatases"/>
    <property type="match status" value="1"/>
</dbReference>
<dbReference type="InterPro" id="IPR029052">
    <property type="entry name" value="Metallo-depent_PP-like"/>
</dbReference>
<evidence type="ECO:0000256" key="2">
    <source>
        <dbReference type="RuleBase" id="RU362119"/>
    </source>
</evidence>
<proteinExistence type="inferred from homology"/>
<evidence type="ECO:0000256" key="1">
    <source>
        <dbReference type="ARBA" id="ARBA00006654"/>
    </source>
</evidence>
<dbReference type="EMBL" id="JAWRVG010000049">
    <property type="protein sequence ID" value="KAK4064149.1"/>
    <property type="molecule type" value="Genomic_DNA"/>
</dbReference>